<proteinExistence type="predicted"/>
<dbReference type="STRING" id="667015.Bacsa_1352"/>
<dbReference type="EMBL" id="CP002530">
    <property type="protein sequence ID" value="ADY35924.1"/>
    <property type="molecule type" value="Genomic_DNA"/>
</dbReference>
<feature type="domain" description="FHA" evidence="3">
    <location>
        <begin position="4"/>
        <end position="53"/>
    </location>
</feature>
<dbReference type="KEGG" id="bsa:Bacsa_1352"/>
<keyword evidence="2" id="KW-0472">Membrane</keyword>
<feature type="transmembrane region" description="Helical" evidence="2">
    <location>
        <begin position="86"/>
        <end position="108"/>
    </location>
</feature>
<evidence type="ECO:0000259" key="3">
    <source>
        <dbReference type="PROSITE" id="PS50006"/>
    </source>
</evidence>
<dbReference type="SMART" id="SM00240">
    <property type="entry name" value="FHA"/>
    <property type="match status" value="1"/>
</dbReference>
<keyword evidence="2" id="KW-0812">Transmembrane</keyword>
<feature type="compositionally biased region" description="Basic and acidic residues" evidence="1">
    <location>
        <begin position="126"/>
        <end position="144"/>
    </location>
</feature>
<name>F0R7Y2_PHOSB</name>
<accession>F0R7Y2</accession>
<dbReference type="CDD" id="cd00060">
    <property type="entry name" value="FHA"/>
    <property type="match status" value="1"/>
</dbReference>
<evidence type="ECO:0000313" key="4">
    <source>
        <dbReference type="EMBL" id="ADY35924.1"/>
    </source>
</evidence>
<feature type="region of interest" description="Disordered" evidence="1">
    <location>
        <begin position="126"/>
        <end position="191"/>
    </location>
</feature>
<sequence length="191" mass="21116">MKVISIGRGEDCNIVLPENVISRRHAILKIHATGKMELIDMGQNGTFVNGIKLTPNIPYPVTRKDVVSFAHVRQLDWSLVPNTMRIYRYIALGAVLAVAIVVAIVFFFKEKEPDIPQLPVNPVHKEAVNDSVRQESPKEGERGEGTLAIPKSLDEPSGADLLPKPKKKPAAKEKPDTVAKEKTPEKNPIIM</sequence>
<evidence type="ECO:0000256" key="2">
    <source>
        <dbReference type="SAM" id="Phobius"/>
    </source>
</evidence>
<dbReference type="AlphaFoldDB" id="F0R7Y2"/>
<protein>
    <submittedName>
        <fullName evidence="4">Forkhead-associated protein</fullName>
    </submittedName>
</protein>
<dbReference type="InterPro" id="IPR000253">
    <property type="entry name" value="FHA_dom"/>
</dbReference>
<dbReference type="HOGENOM" id="CLU_119878_0_0_10"/>
<dbReference type="InterPro" id="IPR008984">
    <property type="entry name" value="SMAD_FHA_dom_sf"/>
</dbReference>
<evidence type="ECO:0000313" key="5">
    <source>
        <dbReference type="Proteomes" id="UP000007486"/>
    </source>
</evidence>
<gene>
    <name evidence="4" type="ordered locus">Bacsa_1352</name>
</gene>
<dbReference type="RefSeq" id="WP_013617356.1">
    <property type="nucleotide sequence ID" value="NC_015164.1"/>
</dbReference>
<dbReference type="SUPFAM" id="SSF49879">
    <property type="entry name" value="SMAD/FHA domain"/>
    <property type="match status" value="1"/>
</dbReference>
<dbReference type="eggNOG" id="COG1716">
    <property type="taxonomic scope" value="Bacteria"/>
</dbReference>
<dbReference type="OrthoDB" id="1082811at2"/>
<dbReference type="Pfam" id="PF00498">
    <property type="entry name" value="FHA"/>
    <property type="match status" value="1"/>
</dbReference>
<dbReference type="Proteomes" id="UP000007486">
    <property type="component" value="Chromosome"/>
</dbReference>
<dbReference type="PROSITE" id="PS50006">
    <property type="entry name" value="FHA_DOMAIN"/>
    <property type="match status" value="1"/>
</dbReference>
<keyword evidence="2" id="KW-1133">Transmembrane helix</keyword>
<keyword evidence="5" id="KW-1185">Reference proteome</keyword>
<organism evidence="4 5">
    <name type="scientific">Phocaeicola salanitronis (strain DSM 18170 / JCM 13657 / CCUG 60908 / BL78)</name>
    <name type="common">Bacteroides salanitronis</name>
    <dbReference type="NCBI Taxonomy" id="667015"/>
    <lineage>
        <taxon>Bacteria</taxon>
        <taxon>Pseudomonadati</taxon>
        <taxon>Bacteroidota</taxon>
        <taxon>Bacteroidia</taxon>
        <taxon>Bacteroidales</taxon>
        <taxon>Bacteroidaceae</taxon>
        <taxon>Phocaeicola</taxon>
    </lineage>
</organism>
<feature type="compositionally biased region" description="Basic and acidic residues" evidence="1">
    <location>
        <begin position="170"/>
        <end position="185"/>
    </location>
</feature>
<reference evidence="4 5" key="1">
    <citation type="journal article" date="2011" name="Stand. Genomic Sci.">
        <title>Complete genome sequence of Bacteroides salanitronis type strain (BL78).</title>
        <authorList>
            <person name="Gronow S."/>
            <person name="Held B."/>
            <person name="Lucas S."/>
            <person name="Lapidus A."/>
            <person name="Del Rio T.G."/>
            <person name="Nolan M."/>
            <person name="Tice H."/>
            <person name="Deshpande S."/>
            <person name="Cheng J.F."/>
            <person name="Pitluck S."/>
            <person name="Liolios K."/>
            <person name="Pagani I."/>
            <person name="Ivanova N."/>
            <person name="Mavromatis K."/>
            <person name="Pati A."/>
            <person name="Tapia R."/>
            <person name="Han C."/>
            <person name="Goodwin L."/>
            <person name="Chen A."/>
            <person name="Palaniappan K."/>
            <person name="Land M."/>
            <person name="Hauser L."/>
            <person name="Chang Y.J."/>
            <person name="Jeffries C.D."/>
            <person name="Brambilla E.M."/>
            <person name="Rohde M."/>
            <person name="Goker M."/>
            <person name="Detter J.C."/>
            <person name="Woyke T."/>
            <person name="Bristow J."/>
            <person name="Markowitz V."/>
            <person name="Hugenholtz P."/>
            <person name="Kyrpides N.C."/>
            <person name="Klenk H.P."/>
            <person name="Eisen J.A."/>
        </authorList>
    </citation>
    <scope>NUCLEOTIDE SEQUENCE [LARGE SCALE GENOMIC DNA]</scope>
    <source>
        <strain evidence="4 5">DSM 18170</strain>
    </source>
</reference>
<evidence type="ECO:0000256" key="1">
    <source>
        <dbReference type="SAM" id="MobiDB-lite"/>
    </source>
</evidence>
<dbReference type="Gene3D" id="2.60.200.20">
    <property type="match status" value="1"/>
</dbReference>